<keyword evidence="3" id="KW-0808">Transferase</keyword>
<comment type="caution">
    <text evidence="3">The sequence shown here is derived from an EMBL/GenBank/DDBJ whole genome shotgun (WGS) entry which is preliminary data.</text>
</comment>
<keyword evidence="4" id="KW-1185">Reference proteome</keyword>
<dbReference type="Proteomes" id="UP000236197">
    <property type="component" value="Unassembled WGS sequence"/>
</dbReference>
<feature type="region of interest" description="Disordered" evidence="1">
    <location>
        <begin position="1"/>
        <end position="96"/>
    </location>
</feature>
<feature type="transmembrane region" description="Helical" evidence="2">
    <location>
        <begin position="105"/>
        <end position="128"/>
    </location>
</feature>
<dbReference type="EMBL" id="PPEK01000015">
    <property type="protein sequence ID" value="PNV66979.1"/>
    <property type="molecule type" value="Genomic_DNA"/>
</dbReference>
<dbReference type="AlphaFoldDB" id="A0A2K2U9N0"/>
<evidence type="ECO:0000313" key="4">
    <source>
        <dbReference type="Proteomes" id="UP000236197"/>
    </source>
</evidence>
<keyword evidence="2" id="KW-0812">Transmembrane</keyword>
<reference evidence="4" key="1">
    <citation type="submission" date="2018-01" db="EMBL/GenBank/DDBJ databases">
        <title>Rubneribacter badeniensis gen. nov., sp. nov., and Colonibacter rubneri, gen. nov., sp. nov., WGS of new members of the Eggerthellaceae.</title>
        <authorList>
            <person name="Danylec N."/>
            <person name="Stoll D.A."/>
            <person name="Doetsch A."/>
            <person name="Kulling S.E."/>
            <person name="Huch M."/>
        </authorList>
    </citation>
    <scope>NUCLEOTIDE SEQUENCE [LARGE SCALE GENOMIC DNA]</scope>
    <source>
        <strain evidence="4">ResAG-96</strain>
    </source>
</reference>
<proteinExistence type="predicted"/>
<evidence type="ECO:0000256" key="1">
    <source>
        <dbReference type="SAM" id="MobiDB-lite"/>
    </source>
</evidence>
<evidence type="ECO:0000313" key="3">
    <source>
        <dbReference type="EMBL" id="PNV66979.1"/>
    </source>
</evidence>
<keyword evidence="2" id="KW-1133">Transmembrane helix</keyword>
<sequence length="352" mass="37377">MKHASDETPADLSGASEADERIGLTEAFAPVSDSDASHAGGFSYRGDSDDEYPDALDSLEPQDPPAVVFDGSEPVVPDEPAGKHGRQRKDNVPPYQRKSRRMRRILIAVIVLLVLLLGALGFFAWQWFNQSQLVAAQQAQEQKSVQDVDALAKDGTSDADTATTKTTDVPDLVALLGRTQEEAVAALQRGATVTSTREVNEEGNPIKTSVTVALSGEPSDTRSGTPTVYLGLGEDGAIVQAGYSAATASLGYGSLSFVDAVENDRIIEKTLQEAGIAVSENTVELPEDRSGYSTYASDGTTLVKESCSFNGTADIDGAAHEWSSVLLYDYTTANASGNLADTIRTIYVYINA</sequence>
<protein>
    <submittedName>
        <fullName evidence="3">Histone-lysine N-methyltransferase</fullName>
    </submittedName>
</protein>
<keyword evidence="2" id="KW-0472">Membrane</keyword>
<organism evidence="3 4">
    <name type="scientific">Enteroscipio rubneri</name>
    <dbReference type="NCBI Taxonomy" id="2070686"/>
    <lineage>
        <taxon>Bacteria</taxon>
        <taxon>Bacillati</taxon>
        <taxon>Actinomycetota</taxon>
        <taxon>Coriobacteriia</taxon>
        <taxon>Eggerthellales</taxon>
        <taxon>Eggerthellaceae</taxon>
        <taxon>Enteroscipio</taxon>
    </lineage>
</organism>
<evidence type="ECO:0000256" key="2">
    <source>
        <dbReference type="SAM" id="Phobius"/>
    </source>
</evidence>
<dbReference type="GO" id="GO:0032259">
    <property type="term" value="P:methylation"/>
    <property type="evidence" value="ECO:0007669"/>
    <property type="project" value="UniProtKB-KW"/>
</dbReference>
<gene>
    <name evidence="3" type="ORF">C2L71_10495</name>
</gene>
<dbReference type="GO" id="GO:0008168">
    <property type="term" value="F:methyltransferase activity"/>
    <property type="evidence" value="ECO:0007669"/>
    <property type="project" value="UniProtKB-KW"/>
</dbReference>
<keyword evidence="3" id="KW-0489">Methyltransferase</keyword>
<dbReference type="OrthoDB" id="3177564at2"/>
<name>A0A2K2U9N0_9ACTN</name>
<accession>A0A2K2U9N0</accession>